<dbReference type="InterPro" id="IPR036779">
    <property type="entry name" value="LysM_dom_sf"/>
</dbReference>
<dbReference type="InterPro" id="IPR052210">
    <property type="entry name" value="LysM1-like"/>
</dbReference>
<dbReference type="Pfam" id="PF01476">
    <property type="entry name" value="LysM"/>
    <property type="match status" value="2"/>
</dbReference>
<name>A0A1B7N0X2_9AGAM</name>
<dbReference type="OrthoDB" id="5985073at2759"/>
<dbReference type="SMART" id="SM00257">
    <property type="entry name" value="LysM"/>
    <property type="match status" value="2"/>
</dbReference>
<dbReference type="PANTHER" id="PTHR34997">
    <property type="entry name" value="AM15"/>
    <property type="match status" value="1"/>
</dbReference>
<dbReference type="PROSITE" id="PS51782">
    <property type="entry name" value="LYSM"/>
    <property type="match status" value="2"/>
</dbReference>
<accession>A0A1B7N0X2</accession>
<evidence type="ECO:0000259" key="4">
    <source>
        <dbReference type="PROSITE" id="PS51782"/>
    </source>
</evidence>
<evidence type="ECO:0000313" key="5">
    <source>
        <dbReference type="EMBL" id="OAX38497.1"/>
    </source>
</evidence>
<keyword evidence="2" id="KW-0843">Virulence</keyword>
<feature type="domain" description="LysM" evidence="4">
    <location>
        <begin position="30"/>
        <end position="77"/>
    </location>
</feature>
<dbReference type="EMBL" id="KV448292">
    <property type="protein sequence ID" value="OAX38497.1"/>
    <property type="molecule type" value="Genomic_DNA"/>
</dbReference>
<keyword evidence="3" id="KW-0732">Signal</keyword>
<dbReference type="Gene3D" id="3.10.350.10">
    <property type="entry name" value="LysM domain"/>
    <property type="match status" value="2"/>
</dbReference>
<evidence type="ECO:0000256" key="2">
    <source>
        <dbReference type="ARBA" id="ARBA00023026"/>
    </source>
</evidence>
<evidence type="ECO:0000313" key="6">
    <source>
        <dbReference type="Proteomes" id="UP000092154"/>
    </source>
</evidence>
<dbReference type="InParanoid" id="A0A1B7N0X2"/>
<dbReference type="InterPro" id="IPR018392">
    <property type="entry name" value="LysM"/>
</dbReference>
<dbReference type="PANTHER" id="PTHR34997:SF1">
    <property type="entry name" value="PEPTIDOGLYCAN-BINDING LYSIN DOMAIN"/>
    <property type="match status" value="1"/>
</dbReference>
<dbReference type="Proteomes" id="UP000092154">
    <property type="component" value="Unassembled WGS sequence"/>
</dbReference>
<protein>
    <recommendedName>
        <fullName evidence="4">LysM domain-containing protein</fullName>
    </recommendedName>
</protein>
<evidence type="ECO:0000256" key="3">
    <source>
        <dbReference type="SAM" id="SignalP"/>
    </source>
</evidence>
<dbReference type="CDD" id="cd00118">
    <property type="entry name" value="LysM"/>
    <property type="match status" value="2"/>
</dbReference>
<organism evidence="5 6">
    <name type="scientific">Rhizopogon vinicolor AM-OR11-026</name>
    <dbReference type="NCBI Taxonomy" id="1314800"/>
    <lineage>
        <taxon>Eukaryota</taxon>
        <taxon>Fungi</taxon>
        <taxon>Dikarya</taxon>
        <taxon>Basidiomycota</taxon>
        <taxon>Agaricomycotina</taxon>
        <taxon>Agaricomycetes</taxon>
        <taxon>Agaricomycetidae</taxon>
        <taxon>Boletales</taxon>
        <taxon>Suillineae</taxon>
        <taxon>Rhizopogonaceae</taxon>
        <taxon>Rhizopogon</taxon>
    </lineage>
</organism>
<keyword evidence="6" id="KW-1185">Reference proteome</keyword>
<feature type="signal peptide" evidence="3">
    <location>
        <begin position="1"/>
        <end position="21"/>
    </location>
</feature>
<sequence>MYTSFFTKFVALMAIASGVAGQGLPANCDRTMTVQAGNTCDDISAAYNVSTYQLASVNNATVDAGCDNLYVGEVLCLGITGQDCTTTHVIQSGDTCSSVSTAADISINLLLQNNPNVNTICTNLYPGEVLCTGNQTYVNVTYSK</sequence>
<feature type="domain" description="LysM" evidence="4">
    <location>
        <begin position="86"/>
        <end position="132"/>
    </location>
</feature>
<evidence type="ECO:0000256" key="1">
    <source>
        <dbReference type="ARBA" id="ARBA00022669"/>
    </source>
</evidence>
<gene>
    <name evidence="5" type="ORF">K503DRAFT_770436</name>
</gene>
<dbReference type="STRING" id="1314800.A0A1B7N0X2"/>
<keyword evidence="1" id="KW-0147">Chitin-binding</keyword>
<dbReference type="AlphaFoldDB" id="A0A1B7N0X2"/>
<reference evidence="5 6" key="1">
    <citation type="submission" date="2016-06" db="EMBL/GenBank/DDBJ databases">
        <title>Comparative genomics of the ectomycorrhizal sister species Rhizopogon vinicolor and Rhizopogon vesiculosus (Basidiomycota: Boletales) reveals a divergence of the mating type B locus.</title>
        <authorList>
            <consortium name="DOE Joint Genome Institute"/>
            <person name="Mujic A.B."/>
            <person name="Kuo A."/>
            <person name="Tritt A."/>
            <person name="Lipzen A."/>
            <person name="Chen C."/>
            <person name="Johnson J."/>
            <person name="Sharma A."/>
            <person name="Barry K."/>
            <person name="Grigoriev I.V."/>
            <person name="Spatafora J.W."/>
        </authorList>
    </citation>
    <scope>NUCLEOTIDE SEQUENCE [LARGE SCALE GENOMIC DNA]</scope>
    <source>
        <strain evidence="5 6">AM-OR11-026</strain>
    </source>
</reference>
<dbReference type="SUPFAM" id="SSF54106">
    <property type="entry name" value="LysM domain"/>
    <property type="match status" value="2"/>
</dbReference>
<feature type="chain" id="PRO_5008597718" description="LysM domain-containing protein" evidence="3">
    <location>
        <begin position="22"/>
        <end position="144"/>
    </location>
</feature>
<dbReference type="GO" id="GO:0008061">
    <property type="term" value="F:chitin binding"/>
    <property type="evidence" value="ECO:0007669"/>
    <property type="project" value="UniProtKB-KW"/>
</dbReference>
<proteinExistence type="predicted"/>